<dbReference type="InterPro" id="IPR001041">
    <property type="entry name" value="2Fe-2S_ferredoxin-type"/>
</dbReference>
<dbReference type="InterPro" id="IPR036010">
    <property type="entry name" value="2Fe-2S_ferredoxin-like_sf"/>
</dbReference>
<dbReference type="GO" id="GO:0016651">
    <property type="term" value="F:oxidoreductase activity, acting on NAD(P)H"/>
    <property type="evidence" value="ECO:0007669"/>
    <property type="project" value="InterPro"/>
</dbReference>
<dbReference type="FunFam" id="3.10.20.740:FF:000001">
    <property type="entry name" value="NADH-quinone oxidoreductase subunit G"/>
    <property type="match status" value="1"/>
</dbReference>
<comment type="cofactor">
    <cofactor evidence="1">
        <name>[4Fe-4S] cluster</name>
        <dbReference type="ChEBI" id="CHEBI:49883"/>
    </cofactor>
</comment>
<evidence type="ECO:0000313" key="17">
    <source>
        <dbReference type="Proteomes" id="UP001328107"/>
    </source>
</evidence>
<dbReference type="GO" id="GO:0051539">
    <property type="term" value="F:4 iron, 4 sulfur cluster binding"/>
    <property type="evidence" value="ECO:0007669"/>
    <property type="project" value="UniProtKB-KW"/>
</dbReference>
<dbReference type="PROSITE" id="PS51669">
    <property type="entry name" value="4FE4S_MOW_BIS_MGD"/>
    <property type="match status" value="1"/>
</dbReference>
<evidence type="ECO:0000256" key="10">
    <source>
        <dbReference type="ARBA" id="ARBA00034078"/>
    </source>
</evidence>
<dbReference type="SUPFAM" id="SSF54862">
    <property type="entry name" value="4Fe-4S ferredoxins"/>
    <property type="match status" value="1"/>
</dbReference>
<keyword evidence="7" id="KW-0408">Iron</keyword>
<evidence type="ECO:0000256" key="8">
    <source>
        <dbReference type="ARBA" id="ARBA00023014"/>
    </source>
</evidence>
<dbReference type="SUPFAM" id="SSF53706">
    <property type="entry name" value="Formate dehydrogenase/DMSO reductase, domains 1-3"/>
    <property type="match status" value="1"/>
</dbReference>
<dbReference type="CDD" id="cd00207">
    <property type="entry name" value="fer2"/>
    <property type="match status" value="1"/>
</dbReference>
<dbReference type="EMBL" id="BTRK01000006">
    <property type="protein sequence ID" value="GMR58736.1"/>
    <property type="molecule type" value="Genomic_DNA"/>
</dbReference>
<evidence type="ECO:0000256" key="1">
    <source>
        <dbReference type="ARBA" id="ARBA00001966"/>
    </source>
</evidence>
<dbReference type="SUPFAM" id="SSF54292">
    <property type="entry name" value="2Fe-2S ferredoxin-like"/>
    <property type="match status" value="1"/>
</dbReference>
<dbReference type="PANTHER" id="PTHR43105:SF13">
    <property type="entry name" value="NADH-UBIQUINONE OXIDOREDUCTASE 75 KDA SUBUNIT, MITOCHONDRIAL"/>
    <property type="match status" value="1"/>
</dbReference>
<dbReference type="PROSITE" id="PS51085">
    <property type="entry name" value="2FE2S_FER_2"/>
    <property type="match status" value="1"/>
</dbReference>
<dbReference type="Pfam" id="PF10588">
    <property type="entry name" value="NADH-G_4Fe-4S_3"/>
    <property type="match status" value="1"/>
</dbReference>
<dbReference type="PROSITE" id="PS51839">
    <property type="entry name" value="4FE4S_HC3"/>
    <property type="match status" value="1"/>
</dbReference>
<dbReference type="GO" id="GO:0042773">
    <property type="term" value="P:ATP synthesis coupled electron transport"/>
    <property type="evidence" value="ECO:0007669"/>
    <property type="project" value="InterPro"/>
</dbReference>
<evidence type="ECO:0000259" key="14">
    <source>
        <dbReference type="PROSITE" id="PS51669"/>
    </source>
</evidence>
<dbReference type="Pfam" id="PF22151">
    <property type="entry name" value="Fer4_NDSU1"/>
    <property type="match status" value="1"/>
</dbReference>
<name>A0AAN5D960_9BILA</name>
<feature type="domain" description="2Fe-2S ferredoxin-type" evidence="13">
    <location>
        <begin position="38"/>
        <end position="116"/>
    </location>
</feature>
<dbReference type="Gene3D" id="3.30.70.20">
    <property type="match status" value="1"/>
</dbReference>
<dbReference type="InterPro" id="IPR015405">
    <property type="entry name" value="NDUFS1-like_C"/>
</dbReference>
<dbReference type="PANTHER" id="PTHR43105">
    <property type="entry name" value="RESPIRATORY NITRATE REDUCTASE"/>
    <property type="match status" value="1"/>
</dbReference>
<keyword evidence="4" id="KW-0004">4Fe-4S</keyword>
<dbReference type="Proteomes" id="UP001328107">
    <property type="component" value="Unassembled WGS sequence"/>
</dbReference>
<evidence type="ECO:0000256" key="6">
    <source>
        <dbReference type="ARBA" id="ARBA00022967"/>
    </source>
</evidence>
<dbReference type="InterPro" id="IPR010228">
    <property type="entry name" value="NADH_UbQ_OxRdtase_Gsu"/>
</dbReference>
<dbReference type="InterPro" id="IPR006656">
    <property type="entry name" value="Mopterin_OxRdtase"/>
</dbReference>
<dbReference type="InterPro" id="IPR000283">
    <property type="entry name" value="NADH_UbQ_OxRdtase_75kDa_su_CS"/>
</dbReference>
<dbReference type="Pfam" id="PF13510">
    <property type="entry name" value="Fer2_4"/>
    <property type="match status" value="1"/>
</dbReference>
<sequence length="740" mass="79944">SLVSTAGSMHRLGRSLVARGMQASRRTNASNAPAAAPEKIEVFIDGKKVLVDPGLTILQACALVGVDIPRFCYHDRLSIAGNCRMCLVEVEKSVKPVASCAMPVMKGMKVKTNSDLTKKAREGVMEFLLVNHPLDCPICDQGGECDLQDQSVAFGSDRSRHQCGSDGKRAVEDKNIGPLVKTVMTRCIQCTRCVRFANEVCGVPDFGTTGRGNEMQIGTYVEKLFATELSGNVIDLCPVGALTSKPYSFTARPWETRKTESVDVMDAVGSNIVVSHRTGDLLRVIPKMNDEVNEEWISDKTRFAIDGLKNQRLMQPMVKGDDGVLRATNWEEALFAVASKLRQTPADEKAAVVGGMADTESMVALRDLFHRFNSELLLTEEEFPVGATDFRSNYTMGDGLAAVESCDALLLVGTNPRYEAPVLNARIRKSYLYSDVEVGVIGGKTDLTYDYEHLGTSTKALEDVAAGKGEFAKRFLSAKRPMILVGAAALKGDKGAALLAKLQQLAEKIKTNGKTDKDVKVLNVLQKLASQTGALDLGYQPGTAAIRKRPIKFLYLLGADEGAVNRQQLAPDAFVVYQGHQGDAGASMADVVLPGAAYTEKDASYVNTEGRSQKGYLAVAPPGDARADWKIIRALSEVAGKSLPYDDIKEIRGRLSEIAPHLVRFGDAEETAFESTAAAVAEKSSSPVDIDVTASQSTLADFYMTNAVTRASATMAEARKAALKEKDNEYAEIPKKHAHA</sequence>
<keyword evidence="8" id="KW-0411">Iron-sulfur</keyword>
<keyword evidence="9" id="KW-0520">NAD</keyword>
<evidence type="ECO:0000256" key="7">
    <source>
        <dbReference type="ARBA" id="ARBA00023004"/>
    </source>
</evidence>
<dbReference type="FunFam" id="3.30.200.210:FF:000002">
    <property type="entry name" value="NADH-ubiquinone oxidoreductase 75 kDa subunit"/>
    <property type="match status" value="1"/>
</dbReference>
<dbReference type="GO" id="GO:0005743">
    <property type="term" value="C:mitochondrial inner membrane"/>
    <property type="evidence" value="ECO:0007669"/>
    <property type="project" value="UniProtKB-ARBA"/>
</dbReference>
<dbReference type="Pfam" id="PF00384">
    <property type="entry name" value="Molybdopterin"/>
    <property type="match status" value="1"/>
</dbReference>
<evidence type="ECO:0000256" key="9">
    <source>
        <dbReference type="ARBA" id="ARBA00023027"/>
    </source>
</evidence>
<dbReference type="FunFam" id="3.40.50.740:FF:000012">
    <property type="entry name" value="NADH dehydrogenase [ubiquinone] iron-sulfur protein 1 mitochondrial"/>
    <property type="match status" value="1"/>
</dbReference>
<comment type="similarity">
    <text evidence="2 12">Belongs to the complex I 75 kDa subunit family.</text>
</comment>
<protein>
    <recommendedName>
        <fullName evidence="3">NADH-ubiquinone oxidoreductase 75 kDa subunit, mitochondrial</fullName>
    </recommendedName>
</protein>
<keyword evidence="17" id="KW-1185">Reference proteome</keyword>
<evidence type="ECO:0000313" key="16">
    <source>
        <dbReference type="EMBL" id="GMR58736.1"/>
    </source>
</evidence>
<comment type="catalytic activity">
    <reaction evidence="11">
        <text>a ubiquinone + NADH + 5 H(+)(in) = a ubiquinol + NAD(+) + 4 H(+)(out)</text>
        <dbReference type="Rhea" id="RHEA:29091"/>
        <dbReference type="Rhea" id="RHEA-COMP:9565"/>
        <dbReference type="Rhea" id="RHEA-COMP:9566"/>
        <dbReference type="ChEBI" id="CHEBI:15378"/>
        <dbReference type="ChEBI" id="CHEBI:16389"/>
        <dbReference type="ChEBI" id="CHEBI:17976"/>
        <dbReference type="ChEBI" id="CHEBI:57540"/>
        <dbReference type="ChEBI" id="CHEBI:57945"/>
        <dbReference type="EC" id="7.1.1.2"/>
    </reaction>
</comment>
<dbReference type="Gene3D" id="3.10.20.740">
    <property type="match status" value="1"/>
</dbReference>
<dbReference type="InterPro" id="IPR006963">
    <property type="entry name" value="Mopterin_OxRdtase_4Fe-4S_dom"/>
</dbReference>
<keyword evidence="5" id="KW-0479">Metal-binding</keyword>
<dbReference type="PROSITE" id="PS00641">
    <property type="entry name" value="COMPLEX1_75K_1"/>
    <property type="match status" value="1"/>
</dbReference>
<dbReference type="InterPro" id="IPR019574">
    <property type="entry name" value="NADH_UbQ_OxRdtase_Gsu_4Fe4S-bd"/>
</dbReference>
<dbReference type="Pfam" id="PF22117">
    <property type="entry name" value="Fer4_Nqo3"/>
    <property type="match status" value="1"/>
</dbReference>
<dbReference type="FunFam" id="3.30.70.20:FF:000002">
    <property type="entry name" value="NADH-ubiquinone oxidoreductase 75 kDa subunit"/>
    <property type="match status" value="1"/>
</dbReference>
<feature type="domain" description="4Fe-4S Mo/W bis-MGD-type" evidence="14">
    <location>
        <begin position="256"/>
        <end position="312"/>
    </location>
</feature>
<dbReference type="GO" id="GO:0045271">
    <property type="term" value="C:respiratory chain complex I"/>
    <property type="evidence" value="ECO:0007669"/>
    <property type="project" value="UniProtKB-ARBA"/>
</dbReference>
<dbReference type="InterPro" id="IPR050123">
    <property type="entry name" value="Prok_molybdopt-oxidoreductase"/>
</dbReference>
<evidence type="ECO:0000256" key="12">
    <source>
        <dbReference type="RuleBase" id="RU004523"/>
    </source>
</evidence>
<accession>A0AAN5D960</accession>
<dbReference type="NCBIfam" id="TIGR01973">
    <property type="entry name" value="NuoG"/>
    <property type="match status" value="1"/>
</dbReference>
<evidence type="ECO:0000256" key="11">
    <source>
        <dbReference type="ARBA" id="ARBA00049551"/>
    </source>
</evidence>
<dbReference type="PROSITE" id="PS00642">
    <property type="entry name" value="COMPLEX1_75K_2"/>
    <property type="match status" value="1"/>
</dbReference>
<evidence type="ECO:0000259" key="15">
    <source>
        <dbReference type="PROSITE" id="PS51839"/>
    </source>
</evidence>
<dbReference type="InterPro" id="IPR054351">
    <property type="entry name" value="NADH_UbQ_OxRdtase_ferredoxin"/>
</dbReference>
<feature type="domain" description="4Fe-4S His(Cys)3-ligated-type" evidence="15">
    <location>
        <begin position="116"/>
        <end position="155"/>
    </location>
</feature>
<evidence type="ECO:0000256" key="4">
    <source>
        <dbReference type="ARBA" id="ARBA00022485"/>
    </source>
</evidence>
<dbReference type="Pfam" id="PF09326">
    <property type="entry name" value="NADH_dhqG_C"/>
    <property type="match status" value="1"/>
</dbReference>
<proteinExistence type="inferred from homology"/>
<gene>
    <name evidence="16" type="ORF">PMAYCL1PPCAC_28931</name>
</gene>
<dbReference type="Gene3D" id="3.30.200.210">
    <property type="match status" value="1"/>
</dbReference>
<dbReference type="SMART" id="SM00929">
    <property type="entry name" value="NADH-G_4Fe-4S_3"/>
    <property type="match status" value="1"/>
</dbReference>
<feature type="non-terminal residue" evidence="16">
    <location>
        <position position="1"/>
    </location>
</feature>
<evidence type="ECO:0000256" key="5">
    <source>
        <dbReference type="ARBA" id="ARBA00022723"/>
    </source>
</evidence>
<evidence type="ECO:0000259" key="13">
    <source>
        <dbReference type="PROSITE" id="PS51085"/>
    </source>
</evidence>
<dbReference type="GO" id="GO:0046872">
    <property type="term" value="F:metal ion binding"/>
    <property type="evidence" value="ECO:0007669"/>
    <property type="project" value="UniProtKB-KW"/>
</dbReference>
<dbReference type="PROSITE" id="PS00643">
    <property type="entry name" value="COMPLEX1_75K_3"/>
    <property type="match status" value="1"/>
</dbReference>
<reference evidence="17" key="1">
    <citation type="submission" date="2022-10" db="EMBL/GenBank/DDBJ databases">
        <title>Genome assembly of Pristionchus species.</title>
        <authorList>
            <person name="Yoshida K."/>
            <person name="Sommer R.J."/>
        </authorList>
    </citation>
    <scope>NUCLEOTIDE SEQUENCE [LARGE SCALE GENOMIC DNA]</scope>
    <source>
        <strain evidence="17">RS5460</strain>
    </source>
</reference>
<dbReference type="Gene3D" id="3.40.50.740">
    <property type="match status" value="1"/>
</dbReference>
<keyword evidence="6" id="KW-1278">Translocase</keyword>
<dbReference type="AlphaFoldDB" id="A0AAN5D960"/>
<evidence type="ECO:0000256" key="2">
    <source>
        <dbReference type="ARBA" id="ARBA00005404"/>
    </source>
</evidence>
<comment type="cofactor">
    <cofactor evidence="10">
        <name>[2Fe-2S] cluster</name>
        <dbReference type="ChEBI" id="CHEBI:190135"/>
    </cofactor>
</comment>
<dbReference type="CDD" id="cd02773">
    <property type="entry name" value="MopB_Res-Cmplx1_Nad11"/>
    <property type="match status" value="1"/>
</dbReference>
<dbReference type="GO" id="GO:0008137">
    <property type="term" value="F:NADH dehydrogenase (ubiquinone) activity"/>
    <property type="evidence" value="ECO:0007669"/>
    <property type="project" value="UniProtKB-EC"/>
</dbReference>
<organism evidence="16 17">
    <name type="scientific">Pristionchus mayeri</name>
    <dbReference type="NCBI Taxonomy" id="1317129"/>
    <lineage>
        <taxon>Eukaryota</taxon>
        <taxon>Metazoa</taxon>
        <taxon>Ecdysozoa</taxon>
        <taxon>Nematoda</taxon>
        <taxon>Chromadorea</taxon>
        <taxon>Rhabditida</taxon>
        <taxon>Rhabditina</taxon>
        <taxon>Diplogasteromorpha</taxon>
        <taxon>Diplogasteroidea</taxon>
        <taxon>Neodiplogasteridae</taxon>
        <taxon>Pristionchus</taxon>
    </lineage>
</organism>
<comment type="caution">
    <text evidence="16">The sequence shown here is derived from an EMBL/GenBank/DDBJ whole genome shotgun (WGS) entry which is preliminary data.</text>
</comment>
<evidence type="ECO:0000256" key="3">
    <source>
        <dbReference type="ARBA" id="ARBA00013888"/>
    </source>
</evidence>